<evidence type="ECO:0000256" key="4">
    <source>
        <dbReference type="ARBA" id="ARBA00022853"/>
    </source>
</evidence>
<evidence type="ECO:0000256" key="10">
    <source>
        <dbReference type="ARBA" id="ARBA00048848"/>
    </source>
</evidence>
<keyword evidence="5" id="KW-0012">Acyltransferase</keyword>
<evidence type="ECO:0000313" key="13">
    <source>
        <dbReference type="Proteomes" id="UP001491310"/>
    </source>
</evidence>
<comment type="caution">
    <text evidence="12">The sequence shown here is derived from an EMBL/GenBank/DDBJ whole genome shotgun (WGS) entry which is preliminary data.</text>
</comment>
<keyword evidence="3" id="KW-0159">Chromosome partition</keyword>
<dbReference type="CDD" id="cd04301">
    <property type="entry name" value="NAT_SF"/>
    <property type="match status" value="1"/>
</dbReference>
<dbReference type="Proteomes" id="UP001491310">
    <property type="component" value="Unassembled WGS sequence"/>
</dbReference>
<dbReference type="PANTHER" id="PTHR14744:SF15">
    <property type="entry name" value="N-ALPHA-ACETYLTRANSFERASE 60"/>
    <property type="match status" value="1"/>
</dbReference>
<evidence type="ECO:0000259" key="11">
    <source>
        <dbReference type="PROSITE" id="PS51186"/>
    </source>
</evidence>
<dbReference type="SUPFAM" id="SSF55729">
    <property type="entry name" value="Acyl-CoA N-acyltransferases (Nat)"/>
    <property type="match status" value="1"/>
</dbReference>
<protein>
    <recommendedName>
        <fullName evidence="8">N-alpha-acetyltransferase 60</fullName>
        <ecNumber evidence="7">2.3.1.259</ecNumber>
        <ecNumber evidence="1">2.3.1.48</ecNumber>
    </recommendedName>
</protein>
<dbReference type="Pfam" id="PF00583">
    <property type="entry name" value="Acetyltransf_1"/>
    <property type="match status" value="1"/>
</dbReference>
<name>A0ABR2YXE7_9CHLO</name>
<comment type="catalytic activity">
    <reaction evidence="10">
        <text>N-terminal L-methionyl-[transmembrane protein] + acetyl-CoA = N-terminal N(alpha)-acetyl-L-methionyl-[transmembrane protein] + CoA + H(+)</text>
        <dbReference type="Rhea" id="RHEA:50604"/>
        <dbReference type="Rhea" id="RHEA-COMP:12745"/>
        <dbReference type="Rhea" id="RHEA-COMP:12746"/>
        <dbReference type="ChEBI" id="CHEBI:15378"/>
        <dbReference type="ChEBI" id="CHEBI:57287"/>
        <dbReference type="ChEBI" id="CHEBI:57288"/>
        <dbReference type="ChEBI" id="CHEBI:64731"/>
        <dbReference type="ChEBI" id="CHEBI:133414"/>
        <dbReference type="EC" id="2.3.1.259"/>
    </reaction>
</comment>
<evidence type="ECO:0000256" key="9">
    <source>
        <dbReference type="ARBA" id="ARBA00048017"/>
    </source>
</evidence>
<evidence type="ECO:0000256" key="2">
    <source>
        <dbReference type="ARBA" id="ARBA00022679"/>
    </source>
</evidence>
<evidence type="ECO:0000256" key="5">
    <source>
        <dbReference type="ARBA" id="ARBA00023315"/>
    </source>
</evidence>
<gene>
    <name evidence="12" type="ORF">WJX75_001182</name>
</gene>
<reference evidence="12 13" key="1">
    <citation type="journal article" date="2024" name="Nat. Commun.">
        <title>Phylogenomics reveals the evolutionary origins of lichenization in chlorophyte algae.</title>
        <authorList>
            <person name="Puginier C."/>
            <person name="Libourel C."/>
            <person name="Otte J."/>
            <person name="Skaloud P."/>
            <person name="Haon M."/>
            <person name="Grisel S."/>
            <person name="Petersen M."/>
            <person name="Berrin J.G."/>
            <person name="Delaux P.M."/>
            <person name="Dal Grande F."/>
            <person name="Keller J."/>
        </authorList>
    </citation>
    <scope>NUCLEOTIDE SEQUENCE [LARGE SCALE GENOMIC DNA]</scope>
    <source>
        <strain evidence="12 13">SAG 216-7</strain>
    </source>
</reference>
<dbReference type="InterPro" id="IPR000182">
    <property type="entry name" value="GNAT_dom"/>
</dbReference>
<evidence type="ECO:0000256" key="6">
    <source>
        <dbReference type="ARBA" id="ARBA00025774"/>
    </source>
</evidence>
<proteinExistence type="inferred from homology"/>
<dbReference type="InterPro" id="IPR045141">
    <property type="entry name" value="NAA60-like"/>
</dbReference>
<dbReference type="EC" id="2.3.1.48" evidence="1"/>
<sequence>MHGSDGVLNARFEDSILQYRCLLPHDCEALRAAHQALFPIDYEDAFYQAAVRAEQGIISIAAVYRNEYKEEQLAGFLTARVCCLRECNTTDRVLLGLNSSLVDGYNALYILTVGVLEPLRHCGVGSKLLAAILEQARERNCLSVFLHVIDYNAAAIAFYQRNCFQEIALLHDFYYIGSGRQLNPEQTRYNAYLYALPLEVPQTCPFKLWAPLHTLLFPLRRLLTRLYLWFLWTIWNPRRLRHTETLEKDDIELGLEPLARSQARLQS</sequence>
<dbReference type="EC" id="2.3.1.259" evidence="7"/>
<keyword evidence="4" id="KW-0156">Chromatin regulator</keyword>
<dbReference type="EMBL" id="JALJOT010000003">
    <property type="protein sequence ID" value="KAK9916317.1"/>
    <property type="molecule type" value="Genomic_DNA"/>
</dbReference>
<evidence type="ECO:0000256" key="7">
    <source>
        <dbReference type="ARBA" id="ARBA00026111"/>
    </source>
</evidence>
<comment type="similarity">
    <text evidence="6">Belongs to the acetyltransferase family. NAA60 subfamily.</text>
</comment>
<dbReference type="PANTHER" id="PTHR14744">
    <property type="entry name" value="N-ALPHA-ACETYLTRANSFERASE 60"/>
    <property type="match status" value="1"/>
</dbReference>
<accession>A0ABR2YXE7</accession>
<evidence type="ECO:0000256" key="1">
    <source>
        <dbReference type="ARBA" id="ARBA00013184"/>
    </source>
</evidence>
<dbReference type="PROSITE" id="PS51186">
    <property type="entry name" value="GNAT"/>
    <property type="match status" value="1"/>
</dbReference>
<evidence type="ECO:0000313" key="12">
    <source>
        <dbReference type="EMBL" id="KAK9916317.1"/>
    </source>
</evidence>
<keyword evidence="13" id="KW-1185">Reference proteome</keyword>
<feature type="domain" description="N-acetyltransferase" evidence="11">
    <location>
        <begin position="17"/>
        <end position="199"/>
    </location>
</feature>
<comment type="catalytic activity">
    <reaction evidence="9">
        <text>L-lysyl-[protein] + acetyl-CoA = N(6)-acetyl-L-lysyl-[protein] + CoA + H(+)</text>
        <dbReference type="Rhea" id="RHEA:45948"/>
        <dbReference type="Rhea" id="RHEA-COMP:9752"/>
        <dbReference type="Rhea" id="RHEA-COMP:10731"/>
        <dbReference type="ChEBI" id="CHEBI:15378"/>
        <dbReference type="ChEBI" id="CHEBI:29969"/>
        <dbReference type="ChEBI" id="CHEBI:57287"/>
        <dbReference type="ChEBI" id="CHEBI:57288"/>
        <dbReference type="ChEBI" id="CHEBI:61930"/>
        <dbReference type="EC" id="2.3.1.48"/>
    </reaction>
</comment>
<organism evidence="12 13">
    <name type="scientific">Coccomyxa subellipsoidea</name>
    <dbReference type="NCBI Taxonomy" id="248742"/>
    <lineage>
        <taxon>Eukaryota</taxon>
        <taxon>Viridiplantae</taxon>
        <taxon>Chlorophyta</taxon>
        <taxon>core chlorophytes</taxon>
        <taxon>Trebouxiophyceae</taxon>
        <taxon>Trebouxiophyceae incertae sedis</taxon>
        <taxon>Coccomyxaceae</taxon>
        <taxon>Coccomyxa</taxon>
    </lineage>
</organism>
<keyword evidence="2" id="KW-0808">Transferase</keyword>
<evidence type="ECO:0000256" key="8">
    <source>
        <dbReference type="ARBA" id="ARBA00026144"/>
    </source>
</evidence>
<dbReference type="InterPro" id="IPR016181">
    <property type="entry name" value="Acyl_CoA_acyltransferase"/>
</dbReference>
<evidence type="ECO:0000256" key="3">
    <source>
        <dbReference type="ARBA" id="ARBA00022829"/>
    </source>
</evidence>
<dbReference type="Gene3D" id="3.40.630.30">
    <property type="match status" value="1"/>
</dbReference>